<keyword evidence="3" id="KW-1185">Reference proteome</keyword>
<dbReference type="GO" id="GO:0001228">
    <property type="term" value="F:DNA-binding transcription activator activity, RNA polymerase II-specific"/>
    <property type="evidence" value="ECO:0007669"/>
    <property type="project" value="TreeGrafter"/>
</dbReference>
<protein>
    <submittedName>
        <fullName evidence="2">C6 zinc finger domain protein</fullName>
    </submittedName>
</protein>
<dbReference type="Proteomes" id="UP001174691">
    <property type="component" value="Unassembled WGS sequence"/>
</dbReference>
<reference evidence="2" key="1">
    <citation type="submission" date="2022-07" db="EMBL/GenBank/DDBJ databases">
        <title>Fungi with potential for degradation of polypropylene.</title>
        <authorList>
            <person name="Gostincar C."/>
        </authorList>
    </citation>
    <scope>NUCLEOTIDE SEQUENCE</scope>
    <source>
        <strain evidence="2">EXF-13287</strain>
    </source>
</reference>
<dbReference type="PANTHER" id="PTHR47784:SF5">
    <property type="entry name" value="STEROL UPTAKE CONTROL PROTEIN 2"/>
    <property type="match status" value="1"/>
</dbReference>
<sequence length="487" mass="54410">MASPGGSGETIPGTDKPYHSKRPHRKSRAGCRNLSRRSSVGPDAARQAATRSTVPDQDILLFREPAYSPPDTDATDMKLLWFYTIKTYDSFNAQSSIAPAIDEILKIRIIQYAFATPFLMNTILGITAEHMKHLGLPVPESKAIAYRANAFAGYRKAIEEADPETFPALLASSLLLCAVSTAHFRDEDARPLYILDWILVWRGIGLMIQLVKPDVLFRSGMERLFFRPPVDLNTSALHIPSNLLFMVTSLKEGDDDFPDVAVYYETLKYLGALYRELLGGFSGILDLRVITWYTFLPRRFIELARRRRPRALVIVAHHLCFVRCVNGPWWMEGIAEREIDNVCNLLDSGDAGEPANEWTSLVRVPRAVSRLADRTEIAKVLLDNHTWTPPSLKRGSPEDTERIDELAWVDDTGKEVAFMGEFVYRIPTRQKPRFNIGDYPDPGMNEEVNTGTRIMSAEGPEYLSLVQASSGDESGSSGPSPSSATTP</sequence>
<evidence type="ECO:0000313" key="2">
    <source>
        <dbReference type="EMBL" id="KAJ9157039.1"/>
    </source>
</evidence>
<gene>
    <name evidence="2" type="ORF">NKR19_g3939</name>
</gene>
<feature type="compositionally biased region" description="Low complexity" evidence="1">
    <location>
        <begin position="469"/>
        <end position="487"/>
    </location>
</feature>
<dbReference type="InterPro" id="IPR053157">
    <property type="entry name" value="Sterol_Uptake_Regulator"/>
</dbReference>
<accession>A0AA38RTK6</accession>
<feature type="region of interest" description="Disordered" evidence="1">
    <location>
        <begin position="466"/>
        <end position="487"/>
    </location>
</feature>
<feature type="compositionally biased region" description="Basic residues" evidence="1">
    <location>
        <begin position="19"/>
        <end position="29"/>
    </location>
</feature>
<name>A0AA38RTK6_9PEZI</name>
<organism evidence="2 3">
    <name type="scientific">Coniochaeta hoffmannii</name>
    <dbReference type="NCBI Taxonomy" id="91930"/>
    <lineage>
        <taxon>Eukaryota</taxon>
        <taxon>Fungi</taxon>
        <taxon>Dikarya</taxon>
        <taxon>Ascomycota</taxon>
        <taxon>Pezizomycotina</taxon>
        <taxon>Sordariomycetes</taxon>
        <taxon>Sordariomycetidae</taxon>
        <taxon>Coniochaetales</taxon>
        <taxon>Coniochaetaceae</taxon>
        <taxon>Coniochaeta</taxon>
    </lineage>
</organism>
<feature type="region of interest" description="Disordered" evidence="1">
    <location>
        <begin position="1"/>
        <end position="52"/>
    </location>
</feature>
<proteinExistence type="predicted"/>
<evidence type="ECO:0000256" key="1">
    <source>
        <dbReference type="SAM" id="MobiDB-lite"/>
    </source>
</evidence>
<dbReference type="PANTHER" id="PTHR47784">
    <property type="entry name" value="STEROL UPTAKE CONTROL PROTEIN 2"/>
    <property type="match status" value="1"/>
</dbReference>
<dbReference type="AlphaFoldDB" id="A0AA38RTK6"/>
<evidence type="ECO:0000313" key="3">
    <source>
        <dbReference type="Proteomes" id="UP001174691"/>
    </source>
</evidence>
<dbReference type="EMBL" id="JANBVN010000046">
    <property type="protein sequence ID" value="KAJ9157039.1"/>
    <property type="molecule type" value="Genomic_DNA"/>
</dbReference>
<comment type="caution">
    <text evidence="2">The sequence shown here is derived from an EMBL/GenBank/DDBJ whole genome shotgun (WGS) entry which is preliminary data.</text>
</comment>